<proteinExistence type="predicted"/>
<accession>T1K2L3</accession>
<reference evidence="2" key="1">
    <citation type="submission" date="2011-08" db="EMBL/GenBank/DDBJ databases">
        <authorList>
            <person name="Rombauts S."/>
        </authorList>
    </citation>
    <scope>NUCLEOTIDE SEQUENCE</scope>
    <source>
        <strain evidence="2">London</strain>
    </source>
</reference>
<evidence type="ECO:0000313" key="2">
    <source>
        <dbReference type="Proteomes" id="UP000015104"/>
    </source>
</evidence>
<dbReference type="AlphaFoldDB" id="T1K2L3"/>
<keyword evidence="2" id="KW-1185">Reference proteome</keyword>
<reference evidence="1" key="2">
    <citation type="submission" date="2015-06" db="UniProtKB">
        <authorList>
            <consortium name="EnsemblMetazoa"/>
        </authorList>
    </citation>
    <scope>IDENTIFICATION</scope>
</reference>
<name>T1K2L3_TETUR</name>
<dbReference type="EnsemblMetazoa" id="tetur04g05450.1">
    <property type="protein sequence ID" value="tetur04g05450.1"/>
    <property type="gene ID" value="tetur04g05450"/>
</dbReference>
<protein>
    <submittedName>
        <fullName evidence="1">Uncharacterized protein</fullName>
    </submittedName>
</protein>
<dbReference type="Proteomes" id="UP000015104">
    <property type="component" value="Unassembled WGS sequence"/>
</dbReference>
<sequence length="38" mass="4143">MNNCLADLSKLIPTSYFKKTGNGDLLMAIQQGNILRGC</sequence>
<evidence type="ECO:0000313" key="1">
    <source>
        <dbReference type="EnsemblMetazoa" id="tetur04g05450.1"/>
    </source>
</evidence>
<organism evidence="1 2">
    <name type="scientific">Tetranychus urticae</name>
    <name type="common">Two-spotted spider mite</name>
    <dbReference type="NCBI Taxonomy" id="32264"/>
    <lineage>
        <taxon>Eukaryota</taxon>
        <taxon>Metazoa</taxon>
        <taxon>Ecdysozoa</taxon>
        <taxon>Arthropoda</taxon>
        <taxon>Chelicerata</taxon>
        <taxon>Arachnida</taxon>
        <taxon>Acari</taxon>
        <taxon>Acariformes</taxon>
        <taxon>Trombidiformes</taxon>
        <taxon>Prostigmata</taxon>
        <taxon>Eleutherengona</taxon>
        <taxon>Raphignathae</taxon>
        <taxon>Tetranychoidea</taxon>
        <taxon>Tetranychidae</taxon>
        <taxon>Tetranychus</taxon>
    </lineage>
</organism>
<dbReference type="HOGENOM" id="CLU_3336174_0_0_1"/>
<dbReference type="EMBL" id="CAEY01001365">
    <property type="status" value="NOT_ANNOTATED_CDS"/>
    <property type="molecule type" value="Genomic_DNA"/>
</dbReference>